<name>E1YHX7_9BACT</name>
<dbReference type="SUPFAM" id="SSF52096">
    <property type="entry name" value="ClpP/crotonase"/>
    <property type="match status" value="1"/>
</dbReference>
<dbReference type="InterPro" id="IPR045004">
    <property type="entry name" value="ECH_dom"/>
</dbReference>
<evidence type="ECO:0000313" key="2">
    <source>
        <dbReference type="EMBL" id="CBX30246.1"/>
    </source>
</evidence>
<organism evidence="2">
    <name type="scientific">uncultured Desulfobacterium sp</name>
    <dbReference type="NCBI Taxonomy" id="201089"/>
    <lineage>
        <taxon>Bacteria</taxon>
        <taxon>Pseudomonadati</taxon>
        <taxon>Thermodesulfobacteriota</taxon>
        <taxon>Desulfobacteria</taxon>
        <taxon>Desulfobacterales</taxon>
        <taxon>Desulfobacteriaceae</taxon>
        <taxon>Desulfobacterium</taxon>
        <taxon>environmental samples</taxon>
    </lineage>
</organism>
<dbReference type="InterPro" id="IPR029045">
    <property type="entry name" value="ClpP/crotonase-like_dom_sf"/>
</dbReference>
<evidence type="ECO:0000259" key="1">
    <source>
        <dbReference type="Pfam" id="PF16113"/>
    </source>
</evidence>
<protein>
    <recommendedName>
        <fullName evidence="1">Enoyl-CoA hydratase/isomerase domain-containing protein</fullName>
    </recommendedName>
</protein>
<proteinExistence type="predicted"/>
<reference evidence="2" key="1">
    <citation type="journal article" date="2011" name="Environ. Microbiol.">
        <title>Genomic insights into the metabolic potential of the polycyclic aromatic hydrocarbon degrading sulfate-reducing Deltaproteobacterium N47.</title>
        <authorList>
            <person name="Bergmann F."/>
            <person name="Selesi D."/>
            <person name="Weinmaier T."/>
            <person name="Tischler P."/>
            <person name="Rattei T."/>
            <person name="Meckenstock R.U."/>
        </authorList>
    </citation>
    <scope>NUCLEOTIDE SEQUENCE</scope>
</reference>
<gene>
    <name evidence="2" type="ORF">N47_D30550</name>
</gene>
<dbReference type="Gene3D" id="3.30.300.220">
    <property type="match status" value="1"/>
</dbReference>
<feature type="domain" description="Enoyl-CoA hydratase/isomerase" evidence="1">
    <location>
        <begin position="21"/>
        <end position="56"/>
    </location>
</feature>
<sequence>MHQNNDSHTPVMVKKHKHMLTIVLNRPEALNSLNHKMISLIRMAIDEAKEDNSVRTLLIDKDDKPRCQPENIEQVVNIDFLNLY</sequence>
<dbReference type="Pfam" id="PF16113">
    <property type="entry name" value="ECH_2"/>
    <property type="match status" value="1"/>
</dbReference>
<accession>E1YHX7</accession>
<dbReference type="EMBL" id="FR695874">
    <property type="protein sequence ID" value="CBX30246.1"/>
    <property type="molecule type" value="Genomic_DNA"/>
</dbReference>
<dbReference type="AlphaFoldDB" id="E1YHX7"/>